<feature type="transmembrane region" description="Helical" evidence="7">
    <location>
        <begin position="233"/>
        <end position="253"/>
    </location>
</feature>
<feature type="transmembrane region" description="Helical" evidence="7">
    <location>
        <begin position="85"/>
        <end position="105"/>
    </location>
</feature>
<feature type="transmembrane region" description="Helical" evidence="7">
    <location>
        <begin position="12"/>
        <end position="32"/>
    </location>
</feature>
<organism evidence="9 10">
    <name type="scientific">Runella rosea</name>
    <dbReference type="NCBI Taxonomy" id="2259595"/>
    <lineage>
        <taxon>Bacteria</taxon>
        <taxon>Pseudomonadati</taxon>
        <taxon>Bacteroidota</taxon>
        <taxon>Cytophagia</taxon>
        <taxon>Cytophagales</taxon>
        <taxon>Spirosomataceae</taxon>
        <taxon>Runella</taxon>
    </lineage>
</organism>
<dbReference type="KEGG" id="run:DR864_21285"/>
<dbReference type="RefSeq" id="WP_114068867.1">
    <property type="nucleotide sequence ID" value="NZ_CP030850.1"/>
</dbReference>
<dbReference type="InterPro" id="IPR050925">
    <property type="entry name" value="Rhomboid_protease_S54"/>
</dbReference>
<evidence type="ECO:0000256" key="1">
    <source>
        <dbReference type="ARBA" id="ARBA00004141"/>
    </source>
</evidence>
<dbReference type="Pfam" id="PF01694">
    <property type="entry name" value="Rhomboid"/>
    <property type="match status" value="2"/>
</dbReference>
<feature type="domain" description="Peptidase S54 rhomboid" evidence="8">
    <location>
        <begin position="170"/>
        <end position="249"/>
    </location>
</feature>
<keyword evidence="9" id="KW-0645">Protease</keyword>
<name>A0A344TN80_9BACT</name>
<accession>A0A344TN80</accession>
<dbReference type="InterPro" id="IPR022764">
    <property type="entry name" value="Peptidase_S54_rhomboid_dom"/>
</dbReference>
<protein>
    <submittedName>
        <fullName evidence="9">Rhomboid family intramembrane serine protease</fullName>
    </submittedName>
</protein>
<dbReference type="PANTHER" id="PTHR43731">
    <property type="entry name" value="RHOMBOID PROTEASE"/>
    <property type="match status" value="1"/>
</dbReference>
<reference evidence="9 10" key="1">
    <citation type="submission" date="2018-07" db="EMBL/GenBank/DDBJ databases">
        <title>Genome sequencing of Runella.</title>
        <authorList>
            <person name="Baek M.-G."/>
            <person name="Yi H."/>
        </authorList>
    </citation>
    <scope>NUCLEOTIDE SEQUENCE [LARGE SCALE GENOMIC DNA]</scope>
    <source>
        <strain evidence="9 10">HYN0085</strain>
    </source>
</reference>
<feature type="transmembrane region" description="Helical" evidence="7">
    <location>
        <begin position="175"/>
        <end position="195"/>
    </location>
</feature>
<dbReference type="Gene3D" id="1.20.1540.10">
    <property type="entry name" value="Rhomboid-like"/>
    <property type="match status" value="1"/>
</dbReference>
<dbReference type="Proteomes" id="UP000251993">
    <property type="component" value="Chromosome"/>
</dbReference>
<keyword evidence="3 7" id="KW-0812">Transmembrane</keyword>
<evidence type="ECO:0000256" key="7">
    <source>
        <dbReference type="SAM" id="Phobius"/>
    </source>
</evidence>
<gene>
    <name evidence="9" type="ORF">DR864_21285</name>
</gene>
<dbReference type="PANTHER" id="PTHR43731:SF14">
    <property type="entry name" value="PRESENILIN-ASSOCIATED RHOMBOID-LIKE PROTEIN, MITOCHONDRIAL"/>
    <property type="match status" value="1"/>
</dbReference>
<dbReference type="OrthoDB" id="9807874at2"/>
<keyword evidence="5 7" id="KW-1133">Transmembrane helix</keyword>
<evidence type="ECO:0000256" key="2">
    <source>
        <dbReference type="ARBA" id="ARBA00009045"/>
    </source>
</evidence>
<dbReference type="EMBL" id="CP030850">
    <property type="protein sequence ID" value="AXE20101.1"/>
    <property type="molecule type" value="Genomic_DNA"/>
</dbReference>
<comment type="similarity">
    <text evidence="2">Belongs to the peptidase S54 family.</text>
</comment>
<dbReference type="InterPro" id="IPR035952">
    <property type="entry name" value="Rhomboid-like_sf"/>
</dbReference>
<evidence type="ECO:0000256" key="4">
    <source>
        <dbReference type="ARBA" id="ARBA00022801"/>
    </source>
</evidence>
<evidence type="ECO:0000256" key="3">
    <source>
        <dbReference type="ARBA" id="ARBA00022692"/>
    </source>
</evidence>
<comment type="subcellular location">
    <subcellularLocation>
        <location evidence="1">Membrane</location>
        <topology evidence="1">Multi-pass membrane protein</topology>
    </subcellularLocation>
</comment>
<evidence type="ECO:0000313" key="10">
    <source>
        <dbReference type="Proteomes" id="UP000251993"/>
    </source>
</evidence>
<feature type="transmembrane region" description="Helical" evidence="7">
    <location>
        <begin position="202"/>
        <end position="221"/>
    </location>
</feature>
<evidence type="ECO:0000259" key="8">
    <source>
        <dbReference type="Pfam" id="PF01694"/>
    </source>
</evidence>
<sequence length="259" mass="29662">MFNITPIVRNLLILNVVIFLLQDLSPFIVNWFALHPVMGPEFRPHQFVTYMFLHGGFGHLFSNMLGLFFFGPLLEQHVLGTKRFVIFYFVTGIGAGFLYAVINYIEMSQLSHAVDLYTQYPSPDAFLDFVTRFAPDIKQGALGFLNDFEDQPKNLSYINESVGFVKDLYQQRLNIPMLGASGAIFGIIAAFGLIFPNMEMMLLFFPVPIKAKYFVTFYALYELYAGVYIRDSGVAHFAHIGGMIFAYILLKVWRVKRMH</sequence>
<proteinExistence type="inferred from homology"/>
<evidence type="ECO:0000256" key="6">
    <source>
        <dbReference type="ARBA" id="ARBA00023136"/>
    </source>
</evidence>
<feature type="transmembrane region" description="Helical" evidence="7">
    <location>
        <begin position="52"/>
        <end position="73"/>
    </location>
</feature>
<keyword evidence="10" id="KW-1185">Reference proteome</keyword>
<keyword evidence="4" id="KW-0378">Hydrolase</keyword>
<evidence type="ECO:0000313" key="9">
    <source>
        <dbReference type="EMBL" id="AXE20101.1"/>
    </source>
</evidence>
<dbReference type="GO" id="GO:0016020">
    <property type="term" value="C:membrane"/>
    <property type="evidence" value="ECO:0007669"/>
    <property type="project" value="UniProtKB-SubCell"/>
</dbReference>
<feature type="domain" description="Peptidase S54 rhomboid" evidence="8">
    <location>
        <begin position="45"/>
        <end position="103"/>
    </location>
</feature>
<evidence type="ECO:0000256" key="5">
    <source>
        <dbReference type="ARBA" id="ARBA00022989"/>
    </source>
</evidence>
<dbReference type="AlphaFoldDB" id="A0A344TN80"/>
<dbReference type="SUPFAM" id="SSF144091">
    <property type="entry name" value="Rhomboid-like"/>
    <property type="match status" value="1"/>
</dbReference>
<keyword evidence="6 7" id="KW-0472">Membrane</keyword>
<dbReference type="GO" id="GO:0006508">
    <property type="term" value="P:proteolysis"/>
    <property type="evidence" value="ECO:0007669"/>
    <property type="project" value="UniProtKB-KW"/>
</dbReference>
<dbReference type="GO" id="GO:0004252">
    <property type="term" value="F:serine-type endopeptidase activity"/>
    <property type="evidence" value="ECO:0007669"/>
    <property type="project" value="InterPro"/>
</dbReference>